<proteinExistence type="inferred from homology"/>
<comment type="similarity">
    <text evidence="2">Belongs to the purine nucleoside phosphorylase YfiH/LACC1 family.</text>
</comment>
<dbReference type="SUPFAM" id="SSF64438">
    <property type="entry name" value="CNF1/YfiH-like putative cysteine hydrolases"/>
    <property type="match status" value="1"/>
</dbReference>
<dbReference type="PANTHER" id="PTHR30616">
    <property type="entry name" value="UNCHARACTERIZED PROTEIN YFIH"/>
    <property type="match status" value="1"/>
</dbReference>
<comment type="caution">
    <text evidence="9">The sequence shown here is derived from an EMBL/GenBank/DDBJ whole genome shotgun (WGS) entry which is preliminary data.</text>
</comment>
<dbReference type="Gene3D" id="3.60.140.10">
    <property type="entry name" value="CNF1/YfiH-like putative cysteine hydrolases"/>
    <property type="match status" value="1"/>
</dbReference>
<dbReference type="InterPro" id="IPR038371">
    <property type="entry name" value="Cu_polyphenol_OxRdtase_sf"/>
</dbReference>
<dbReference type="CDD" id="cd16833">
    <property type="entry name" value="YfiH"/>
    <property type="match status" value="1"/>
</dbReference>
<dbReference type="PANTHER" id="PTHR30616:SF3">
    <property type="entry name" value="PURINE NUCLEOSIDE PHOSPHORYLASE"/>
    <property type="match status" value="1"/>
</dbReference>
<comment type="catalytic activity">
    <reaction evidence="6">
        <text>adenosine + H2O + H(+) = inosine + NH4(+)</text>
        <dbReference type="Rhea" id="RHEA:24408"/>
        <dbReference type="ChEBI" id="CHEBI:15377"/>
        <dbReference type="ChEBI" id="CHEBI:15378"/>
        <dbReference type="ChEBI" id="CHEBI:16335"/>
        <dbReference type="ChEBI" id="CHEBI:17596"/>
        <dbReference type="ChEBI" id="CHEBI:28938"/>
        <dbReference type="EC" id="3.5.4.4"/>
    </reaction>
    <physiologicalReaction direction="left-to-right" evidence="6">
        <dbReference type="Rhea" id="RHEA:24409"/>
    </physiologicalReaction>
</comment>
<dbReference type="Proteomes" id="UP000705283">
    <property type="component" value="Unassembled WGS sequence"/>
</dbReference>
<dbReference type="InterPro" id="IPR003730">
    <property type="entry name" value="Cu_polyphenol_OxRdtase"/>
</dbReference>
<keyword evidence="4" id="KW-0479">Metal-binding</keyword>
<evidence type="ECO:0000256" key="2">
    <source>
        <dbReference type="ARBA" id="ARBA00007353"/>
    </source>
</evidence>
<comment type="catalytic activity">
    <reaction evidence="1">
        <text>inosine + phosphate = alpha-D-ribose 1-phosphate + hypoxanthine</text>
        <dbReference type="Rhea" id="RHEA:27646"/>
        <dbReference type="ChEBI" id="CHEBI:17368"/>
        <dbReference type="ChEBI" id="CHEBI:17596"/>
        <dbReference type="ChEBI" id="CHEBI:43474"/>
        <dbReference type="ChEBI" id="CHEBI:57720"/>
        <dbReference type="EC" id="2.4.2.1"/>
    </reaction>
    <physiologicalReaction direction="left-to-right" evidence="1">
        <dbReference type="Rhea" id="RHEA:27647"/>
    </physiologicalReaction>
</comment>
<protein>
    <submittedName>
        <fullName evidence="9">Polyphenol oxidase family protein</fullName>
    </submittedName>
</protein>
<organism evidence="9 10">
    <name type="scientific">Rouxiella silvae</name>
    <dbReference type="NCBI Taxonomy" id="1646373"/>
    <lineage>
        <taxon>Bacteria</taxon>
        <taxon>Pseudomonadati</taxon>
        <taxon>Pseudomonadota</taxon>
        <taxon>Gammaproteobacteria</taxon>
        <taxon>Enterobacterales</taxon>
        <taxon>Yersiniaceae</taxon>
        <taxon>Rouxiella</taxon>
    </lineage>
</organism>
<evidence type="ECO:0000256" key="8">
    <source>
        <dbReference type="ARBA" id="ARBA00049893"/>
    </source>
</evidence>
<evidence type="ECO:0000256" key="4">
    <source>
        <dbReference type="ARBA" id="ARBA00022723"/>
    </source>
</evidence>
<dbReference type="RefSeq" id="WP_194977792.1">
    <property type="nucleotide sequence ID" value="NZ_JADMKS010000003.1"/>
</dbReference>
<reference evidence="9" key="1">
    <citation type="submission" date="2020-11" db="EMBL/GenBank/DDBJ databases">
        <authorList>
            <person name="Lee S.D."/>
        </authorList>
    </citation>
    <scope>NUCLEOTIDE SEQUENCE</scope>
    <source>
        <strain evidence="9">SAP-2</strain>
    </source>
</reference>
<evidence type="ECO:0000256" key="5">
    <source>
        <dbReference type="ARBA" id="ARBA00022833"/>
    </source>
</evidence>
<keyword evidence="3" id="KW-0808">Transferase</keyword>
<dbReference type="Pfam" id="PF02578">
    <property type="entry name" value="Cu-oxidase_4"/>
    <property type="match status" value="1"/>
</dbReference>
<sequence length="243" mass="26008">MSDFSALLSQVPRIQHGFGSKEALLPLSLKPYSESLPTKKQVHGLNIVDVTAPRQPCGEADGFYTELPGILLTVFTADCLPIIFSRKDGGAVGAVHAGWRGLRHGIIEQMVERINRQGSTADWVASIGPAAGACCYEVSQELVDEFQQSLSLSPALISPSYRHLDLGAIAHAKLIQAGFSAVDFSGSCTICTPKAAETVSERAQASPFKYTSFRRNSLQRAVDPSLPGISGRNQQSGIVILPD</sequence>
<evidence type="ECO:0000256" key="1">
    <source>
        <dbReference type="ARBA" id="ARBA00000553"/>
    </source>
</evidence>
<reference evidence="9" key="2">
    <citation type="submission" date="2022-09" db="EMBL/GenBank/DDBJ databases">
        <title>Rouxiella aceris sp. nov., isolated from tree sap and emended description of the genus Rhouxiella.</title>
        <authorList>
            <person name="Kim I.S."/>
        </authorList>
    </citation>
    <scope>NUCLEOTIDE SEQUENCE</scope>
    <source>
        <strain evidence="9">SAP-2</strain>
    </source>
</reference>
<keyword evidence="5" id="KW-0862">Zinc</keyword>
<comment type="catalytic activity">
    <reaction evidence="7">
        <text>adenosine + phosphate = alpha-D-ribose 1-phosphate + adenine</text>
        <dbReference type="Rhea" id="RHEA:27642"/>
        <dbReference type="ChEBI" id="CHEBI:16335"/>
        <dbReference type="ChEBI" id="CHEBI:16708"/>
        <dbReference type="ChEBI" id="CHEBI:43474"/>
        <dbReference type="ChEBI" id="CHEBI:57720"/>
        <dbReference type="EC" id="2.4.2.1"/>
    </reaction>
    <physiologicalReaction direction="left-to-right" evidence="7">
        <dbReference type="Rhea" id="RHEA:27643"/>
    </physiologicalReaction>
</comment>
<dbReference type="GO" id="GO:0005507">
    <property type="term" value="F:copper ion binding"/>
    <property type="evidence" value="ECO:0007669"/>
    <property type="project" value="TreeGrafter"/>
</dbReference>
<dbReference type="EMBL" id="JADMKS010000003">
    <property type="protein sequence ID" value="MBF6636505.1"/>
    <property type="molecule type" value="Genomic_DNA"/>
</dbReference>
<dbReference type="GO" id="GO:0017061">
    <property type="term" value="F:S-methyl-5-thioadenosine phosphorylase activity"/>
    <property type="evidence" value="ECO:0007669"/>
    <property type="project" value="UniProtKB-EC"/>
</dbReference>
<comment type="catalytic activity">
    <reaction evidence="8">
        <text>S-methyl-5'-thioadenosine + phosphate = 5-(methylsulfanyl)-alpha-D-ribose 1-phosphate + adenine</text>
        <dbReference type="Rhea" id="RHEA:11852"/>
        <dbReference type="ChEBI" id="CHEBI:16708"/>
        <dbReference type="ChEBI" id="CHEBI:17509"/>
        <dbReference type="ChEBI" id="CHEBI:43474"/>
        <dbReference type="ChEBI" id="CHEBI:58533"/>
        <dbReference type="EC" id="2.4.2.28"/>
    </reaction>
    <physiologicalReaction direction="left-to-right" evidence="8">
        <dbReference type="Rhea" id="RHEA:11853"/>
    </physiologicalReaction>
</comment>
<gene>
    <name evidence="9" type="ORF">ITX54_07545</name>
</gene>
<name>A0AA40X0U7_9GAMM</name>
<evidence type="ECO:0000256" key="6">
    <source>
        <dbReference type="ARBA" id="ARBA00047989"/>
    </source>
</evidence>
<evidence type="ECO:0000256" key="3">
    <source>
        <dbReference type="ARBA" id="ARBA00022679"/>
    </source>
</evidence>
<accession>A0AA40X0U7</accession>
<evidence type="ECO:0000313" key="9">
    <source>
        <dbReference type="EMBL" id="MBF6636505.1"/>
    </source>
</evidence>
<dbReference type="InterPro" id="IPR011324">
    <property type="entry name" value="Cytotoxic_necrot_fac-like_cat"/>
</dbReference>
<evidence type="ECO:0000256" key="7">
    <source>
        <dbReference type="ARBA" id="ARBA00048968"/>
    </source>
</evidence>
<dbReference type="AlphaFoldDB" id="A0AA40X0U7"/>
<evidence type="ECO:0000313" key="10">
    <source>
        <dbReference type="Proteomes" id="UP000705283"/>
    </source>
</evidence>